<dbReference type="PRINTS" id="PR01348">
    <property type="entry name" value="ICLNCHANNEL"/>
</dbReference>
<sequence length="229" mass="23750">MQASAEAIGLEPAERAPDGASPALDEGETVLAKFERLALVIGGTHEQGEGTLFITETRVIWLSAVDASLGYAAGFPTIAMHAVVSDEASGKPCLYLQLDNGEEGEGFAGFGAAPAADEEAEEEGEDSSEEEGLLAELRLMPADGSQLEPLFQAFCEGAERNPDFTTDEDEEGAGFVYNEDEALAGAAAAALGMGDVEELVGADADRFADPDEEEEGEEAADKPQPSGGC</sequence>
<dbReference type="InterPro" id="IPR039924">
    <property type="entry name" value="ICln/Lot5/Saf5"/>
</dbReference>
<evidence type="ECO:0000256" key="4">
    <source>
        <dbReference type="ARBA" id="ARBA00022490"/>
    </source>
</evidence>
<dbReference type="InterPro" id="IPR011993">
    <property type="entry name" value="PH-like_dom_sf"/>
</dbReference>
<comment type="similarity">
    <text evidence="3">Belongs to the pICln (TC 1.A.47) family.</text>
</comment>
<dbReference type="GO" id="GO:0006821">
    <property type="term" value="P:chloride transport"/>
    <property type="evidence" value="ECO:0007669"/>
    <property type="project" value="InterPro"/>
</dbReference>
<protein>
    <submittedName>
        <fullName evidence="7">Chloride conductance regulatory ICln</fullName>
    </submittedName>
</protein>
<evidence type="ECO:0000313" key="8">
    <source>
        <dbReference type="Proteomes" id="UP000239649"/>
    </source>
</evidence>
<comment type="subcellular location">
    <subcellularLocation>
        <location evidence="2">Cytoplasm</location>
    </subcellularLocation>
    <subcellularLocation>
        <location evidence="1">Nucleus</location>
    </subcellularLocation>
</comment>
<dbReference type="OrthoDB" id="19714at2759"/>
<dbReference type="GO" id="GO:0045292">
    <property type="term" value="P:mRNA cis splicing, via spliceosome"/>
    <property type="evidence" value="ECO:0007669"/>
    <property type="project" value="TreeGrafter"/>
</dbReference>
<dbReference type="GO" id="GO:0000387">
    <property type="term" value="P:spliceosomal snRNP assembly"/>
    <property type="evidence" value="ECO:0007669"/>
    <property type="project" value="InterPro"/>
</dbReference>
<dbReference type="GO" id="GO:0005681">
    <property type="term" value="C:spliceosomal complex"/>
    <property type="evidence" value="ECO:0007669"/>
    <property type="project" value="TreeGrafter"/>
</dbReference>
<feature type="region of interest" description="Disordered" evidence="6">
    <location>
        <begin position="1"/>
        <end position="24"/>
    </location>
</feature>
<keyword evidence="4" id="KW-0963">Cytoplasm</keyword>
<dbReference type="GO" id="GO:0005829">
    <property type="term" value="C:cytosol"/>
    <property type="evidence" value="ECO:0007669"/>
    <property type="project" value="InterPro"/>
</dbReference>
<dbReference type="Gene3D" id="2.30.29.30">
    <property type="entry name" value="Pleckstrin-homology domain (PH domain)/Phosphotyrosine-binding domain (PTB)"/>
    <property type="match status" value="1"/>
</dbReference>
<dbReference type="Pfam" id="PF03517">
    <property type="entry name" value="Voldacs"/>
    <property type="match status" value="1"/>
</dbReference>
<name>A0A2P6V1D4_9CHLO</name>
<gene>
    <name evidence="7" type="ORF">C2E20_8466</name>
</gene>
<comment type="caution">
    <text evidence="7">The sequence shown here is derived from an EMBL/GenBank/DDBJ whole genome shotgun (WGS) entry which is preliminary data.</text>
</comment>
<evidence type="ECO:0000256" key="6">
    <source>
        <dbReference type="SAM" id="MobiDB-lite"/>
    </source>
</evidence>
<evidence type="ECO:0000313" key="7">
    <source>
        <dbReference type="EMBL" id="PSC67898.1"/>
    </source>
</evidence>
<dbReference type="GO" id="GO:0006884">
    <property type="term" value="P:cell volume homeostasis"/>
    <property type="evidence" value="ECO:0007669"/>
    <property type="project" value="InterPro"/>
</dbReference>
<dbReference type="PANTHER" id="PTHR21399:SF0">
    <property type="entry name" value="METHYLOSOME SUBUNIT PICLN"/>
    <property type="match status" value="1"/>
</dbReference>
<dbReference type="Proteomes" id="UP000239649">
    <property type="component" value="Unassembled WGS sequence"/>
</dbReference>
<dbReference type="STRING" id="554055.A0A2P6V1D4"/>
<dbReference type="PANTHER" id="PTHR21399">
    <property type="entry name" value="CHLORIDE CONDUCTANCE REGULATORY PROTEIN ICLN"/>
    <property type="match status" value="1"/>
</dbReference>
<keyword evidence="8" id="KW-1185">Reference proteome</keyword>
<dbReference type="GO" id="GO:0034709">
    <property type="term" value="C:methylosome"/>
    <property type="evidence" value="ECO:0007669"/>
    <property type="project" value="InterPro"/>
</dbReference>
<evidence type="ECO:0000256" key="5">
    <source>
        <dbReference type="ARBA" id="ARBA00023242"/>
    </source>
</evidence>
<organism evidence="7 8">
    <name type="scientific">Micractinium conductrix</name>
    <dbReference type="NCBI Taxonomy" id="554055"/>
    <lineage>
        <taxon>Eukaryota</taxon>
        <taxon>Viridiplantae</taxon>
        <taxon>Chlorophyta</taxon>
        <taxon>core chlorophytes</taxon>
        <taxon>Trebouxiophyceae</taxon>
        <taxon>Chlorellales</taxon>
        <taxon>Chlorellaceae</taxon>
        <taxon>Chlorella clade</taxon>
        <taxon>Micractinium</taxon>
    </lineage>
</organism>
<accession>A0A2P6V1D4</accession>
<evidence type="ECO:0000256" key="3">
    <source>
        <dbReference type="ARBA" id="ARBA00007054"/>
    </source>
</evidence>
<dbReference type="GO" id="GO:0034715">
    <property type="term" value="C:pICln-Sm protein complex"/>
    <property type="evidence" value="ECO:0007669"/>
    <property type="project" value="InterPro"/>
</dbReference>
<dbReference type="InterPro" id="IPR003521">
    <property type="entry name" value="ICln"/>
</dbReference>
<evidence type="ECO:0000256" key="1">
    <source>
        <dbReference type="ARBA" id="ARBA00004123"/>
    </source>
</evidence>
<reference evidence="7 8" key="1">
    <citation type="journal article" date="2018" name="Plant J.">
        <title>Genome sequences of Chlorella sorokiniana UTEX 1602 and Micractinium conductrix SAG 241.80: implications to maltose excretion by a green alga.</title>
        <authorList>
            <person name="Arriola M.B."/>
            <person name="Velmurugan N."/>
            <person name="Zhang Y."/>
            <person name="Plunkett M.H."/>
            <person name="Hondzo H."/>
            <person name="Barney B.M."/>
        </authorList>
    </citation>
    <scope>NUCLEOTIDE SEQUENCE [LARGE SCALE GENOMIC DNA]</scope>
    <source>
        <strain evidence="7 8">SAG 241.80</strain>
    </source>
</reference>
<dbReference type="GO" id="GO:0005886">
    <property type="term" value="C:plasma membrane"/>
    <property type="evidence" value="ECO:0007669"/>
    <property type="project" value="InterPro"/>
</dbReference>
<keyword evidence="5" id="KW-0539">Nucleus</keyword>
<dbReference type="AlphaFoldDB" id="A0A2P6V1D4"/>
<dbReference type="EMBL" id="LHPF02000045">
    <property type="protein sequence ID" value="PSC67898.1"/>
    <property type="molecule type" value="Genomic_DNA"/>
</dbReference>
<evidence type="ECO:0000256" key="2">
    <source>
        <dbReference type="ARBA" id="ARBA00004496"/>
    </source>
</evidence>
<feature type="region of interest" description="Disordered" evidence="6">
    <location>
        <begin position="200"/>
        <end position="229"/>
    </location>
</feature>
<proteinExistence type="inferred from homology"/>